<accession>A0A9X2IP31</accession>
<dbReference type="Proteomes" id="UP001139179">
    <property type="component" value="Unassembled WGS sequence"/>
</dbReference>
<evidence type="ECO:0000256" key="1">
    <source>
        <dbReference type="SAM" id="MobiDB-lite"/>
    </source>
</evidence>
<dbReference type="EMBL" id="JAMBOL010000017">
    <property type="protein sequence ID" value="MCM3715579.1"/>
    <property type="molecule type" value="Genomic_DNA"/>
</dbReference>
<evidence type="ECO:0000313" key="2">
    <source>
        <dbReference type="EMBL" id="MCM3715579.1"/>
    </source>
</evidence>
<protein>
    <submittedName>
        <fullName evidence="2">Uncharacterized protein</fullName>
    </submittedName>
</protein>
<sequence>MNEHYPYPHQPMRQQPSVQFLPPNVVGNYVNQWITTSISGYGQVVAYITDFNRQNGMVSMFLYQPPYYQPQFLQVSHVDLVGIAPYYGPIPPRPGIPPGGGGGWHPGGGQGGGWPPGGGQGGGHHPGGGQGGGFWPWLFQQTFGSGQQQG</sequence>
<reference evidence="2" key="1">
    <citation type="submission" date="2022-05" db="EMBL/GenBank/DDBJ databases">
        <title>Comparative Genomics of Spacecraft Associated Microbes.</title>
        <authorList>
            <person name="Tran M.T."/>
            <person name="Wright A."/>
            <person name="Seuylemezian A."/>
            <person name="Eisen J."/>
            <person name="Coil D."/>
        </authorList>
    </citation>
    <scope>NUCLEOTIDE SEQUENCE</scope>
    <source>
        <strain evidence="2">214.1.1</strain>
    </source>
</reference>
<comment type="caution">
    <text evidence="2">The sequence shown here is derived from an EMBL/GenBank/DDBJ whole genome shotgun (WGS) entry which is preliminary data.</text>
</comment>
<dbReference type="AlphaFoldDB" id="A0A9X2IP31"/>
<name>A0A9X2IP31_9BACI</name>
<keyword evidence="3" id="KW-1185">Reference proteome</keyword>
<dbReference type="RefSeq" id="WP_251224314.1">
    <property type="nucleotide sequence ID" value="NZ_JAMBOL010000017.1"/>
</dbReference>
<evidence type="ECO:0000313" key="3">
    <source>
        <dbReference type="Proteomes" id="UP001139179"/>
    </source>
</evidence>
<proteinExistence type="predicted"/>
<feature type="compositionally biased region" description="Gly residues" evidence="1">
    <location>
        <begin position="98"/>
        <end position="131"/>
    </location>
</feature>
<organism evidence="2 3">
    <name type="scientific">Halalkalibacter oceani</name>
    <dbReference type="NCBI Taxonomy" id="1653776"/>
    <lineage>
        <taxon>Bacteria</taxon>
        <taxon>Bacillati</taxon>
        <taxon>Bacillota</taxon>
        <taxon>Bacilli</taxon>
        <taxon>Bacillales</taxon>
        <taxon>Bacillaceae</taxon>
        <taxon>Halalkalibacter</taxon>
    </lineage>
</organism>
<gene>
    <name evidence="2" type="ORF">M3202_16050</name>
</gene>
<feature type="region of interest" description="Disordered" evidence="1">
    <location>
        <begin position="94"/>
        <end position="131"/>
    </location>
</feature>